<protein>
    <submittedName>
        <fullName evidence="9">Membrane protein DedA, SNARE-associated domain</fullName>
    </submittedName>
</protein>
<evidence type="ECO:0000256" key="5">
    <source>
        <dbReference type="ARBA" id="ARBA00022989"/>
    </source>
</evidence>
<accession>A0A1M4W859</accession>
<sequence length="195" mass="22407">MRLALDFLELCGIYGLFIATAIEASSLPFPGALFVLVYGYLMHYEGWQLVLLGAANGIVYTVFTLIPYGIGYRLEKFSKKKFDADKIEKAQRWFRKYGEWSIALSRPLSIGNYISYMSGISKIKPWRFLLFTFLGTFPWNTLLLFLGHSGSLSSIQHVLDFMTKFGYVIMSLVVVGLAVWYFIYRNKQKQRSEKG</sequence>
<evidence type="ECO:0000256" key="1">
    <source>
        <dbReference type="ARBA" id="ARBA00004651"/>
    </source>
</evidence>
<keyword evidence="4 7" id="KW-0812">Transmembrane</keyword>
<evidence type="ECO:0000256" key="7">
    <source>
        <dbReference type="SAM" id="Phobius"/>
    </source>
</evidence>
<feature type="transmembrane region" description="Helical" evidence="7">
    <location>
        <begin position="47"/>
        <end position="70"/>
    </location>
</feature>
<evidence type="ECO:0000256" key="6">
    <source>
        <dbReference type="ARBA" id="ARBA00023136"/>
    </source>
</evidence>
<name>A0A1M4W859_9BACL</name>
<keyword evidence="5 7" id="KW-1133">Transmembrane helix</keyword>
<organism evidence="9 10">
    <name type="scientific">Seinonella peptonophila</name>
    <dbReference type="NCBI Taxonomy" id="112248"/>
    <lineage>
        <taxon>Bacteria</taxon>
        <taxon>Bacillati</taxon>
        <taxon>Bacillota</taxon>
        <taxon>Bacilli</taxon>
        <taxon>Bacillales</taxon>
        <taxon>Thermoactinomycetaceae</taxon>
        <taxon>Seinonella</taxon>
    </lineage>
</organism>
<proteinExistence type="inferred from homology"/>
<feature type="transmembrane region" description="Helical" evidence="7">
    <location>
        <begin position="126"/>
        <end position="145"/>
    </location>
</feature>
<dbReference type="PANTHER" id="PTHR42709">
    <property type="entry name" value="ALKALINE PHOSPHATASE LIKE PROTEIN"/>
    <property type="match status" value="1"/>
</dbReference>
<evidence type="ECO:0000313" key="9">
    <source>
        <dbReference type="EMBL" id="SHE77283.1"/>
    </source>
</evidence>
<comment type="subcellular location">
    <subcellularLocation>
        <location evidence="1">Cell membrane</location>
        <topology evidence="1">Multi-pass membrane protein</topology>
    </subcellularLocation>
</comment>
<dbReference type="GO" id="GO:0005886">
    <property type="term" value="C:plasma membrane"/>
    <property type="evidence" value="ECO:0007669"/>
    <property type="project" value="UniProtKB-SubCell"/>
</dbReference>
<evidence type="ECO:0000256" key="4">
    <source>
        <dbReference type="ARBA" id="ARBA00022692"/>
    </source>
</evidence>
<keyword evidence="3" id="KW-1003">Cell membrane</keyword>
<reference evidence="9 10" key="1">
    <citation type="submission" date="2016-11" db="EMBL/GenBank/DDBJ databases">
        <authorList>
            <person name="Jaros S."/>
            <person name="Januszkiewicz K."/>
            <person name="Wedrychowicz H."/>
        </authorList>
    </citation>
    <scope>NUCLEOTIDE SEQUENCE [LARGE SCALE GENOMIC DNA]</scope>
    <source>
        <strain evidence="9 10">DSM 44666</strain>
    </source>
</reference>
<evidence type="ECO:0000256" key="2">
    <source>
        <dbReference type="ARBA" id="ARBA00010792"/>
    </source>
</evidence>
<dbReference type="OrthoDB" id="9813426at2"/>
<feature type="domain" description="VTT" evidence="8">
    <location>
        <begin position="29"/>
        <end position="148"/>
    </location>
</feature>
<keyword evidence="6 7" id="KW-0472">Membrane</keyword>
<evidence type="ECO:0000313" key="10">
    <source>
        <dbReference type="Proteomes" id="UP000184476"/>
    </source>
</evidence>
<gene>
    <name evidence="9" type="ORF">SAMN05444392_10382</name>
</gene>
<feature type="transmembrane region" description="Helical" evidence="7">
    <location>
        <begin position="165"/>
        <end position="184"/>
    </location>
</feature>
<dbReference type="EMBL" id="FQVL01000003">
    <property type="protein sequence ID" value="SHE77283.1"/>
    <property type="molecule type" value="Genomic_DNA"/>
</dbReference>
<dbReference type="InterPro" id="IPR051311">
    <property type="entry name" value="DedA_domain"/>
</dbReference>
<dbReference type="PANTHER" id="PTHR42709:SF6">
    <property type="entry name" value="UNDECAPRENYL PHOSPHATE TRANSPORTER A"/>
    <property type="match status" value="1"/>
</dbReference>
<dbReference type="STRING" id="112248.SAMN05444392_10382"/>
<dbReference type="InterPro" id="IPR032816">
    <property type="entry name" value="VTT_dom"/>
</dbReference>
<dbReference type="RefSeq" id="WP_073154180.1">
    <property type="nucleotide sequence ID" value="NZ_FQVL01000003.1"/>
</dbReference>
<evidence type="ECO:0000256" key="3">
    <source>
        <dbReference type="ARBA" id="ARBA00022475"/>
    </source>
</evidence>
<feature type="transmembrane region" description="Helical" evidence="7">
    <location>
        <begin position="12"/>
        <end position="41"/>
    </location>
</feature>
<dbReference type="Pfam" id="PF09335">
    <property type="entry name" value="VTT_dom"/>
    <property type="match status" value="1"/>
</dbReference>
<evidence type="ECO:0000259" key="8">
    <source>
        <dbReference type="Pfam" id="PF09335"/>
    </source>
</evidence>
<keyword evidence="10" id="KW-1185">Reference proteome</keyword>
<comment type="similarity">
    <text evidence="2">Belongs to the DedA family.</text>
</comment>
<dbReference type="AlphaFoldDB" id="A0A1M4W859"/>
<dbReference type="Proteomes" id="UP000184476">
    <property type="component" value="Unassembled WGS sequence"/>
</dbReference>